<dbReference type="Proteomes" id="UP000029712">
    <property type="component" value="Chromosome"/>
</dbReference>
<dbReference type="EMBL" id="CP033021">
    <property type="protein sequence ID" value="AYN65500.1"/>
    <property type="molecule type" value="Genomic_DNA"/>
</dbReference>
<dbReference type="AlphaFoldDB" id="A0A454C9W7"/>
<dbReference type="PROSITE" id="PS51257">
    <property type="entry name" value="PROKAR_LIPOPROTEIN"/>
    <property type="match status" value="1"/>
</dbReference>
<dbReference type="OrthoDB" id="394871at2"/>
<protein>
    <submittedName>
        <fullName evidence="2">Uncharacterized protein</fullName>
    </submittedName>
</protein>
<evidence type="ECO:0000313" key="2">
    <source>
        <dbReference type="EMBL" id="AYN65500.1"/>
    </source>
</evidence>
<keyword evidence="1" id="KW-0732">Signal</keyword>
<accession>A0A454C9W7</accession>
<reference evidence="2 3" key="1">
    <citation type="submission" date="2014-08" db="EMBL/GenBank/DDBJ databases">
        <authorList>
            <person name="Kuleshov K."/>
            <person name="Dedkov V."/>
            <person name="Markelov M."/>
            <person name="Pimkina E."/>
        </authorList>
    </citation>
    <scope>NUCLEOTIDE SEQUENCE [LARGE SCALE GENOMIC DNA]</scope>
    <source>
        <strain evidence="3">TOA</strain>
    </source>
</reference>
<name>A0A454C9W7_METHO</name>
<feature type="signal peptide" evidence="1">
    <location>
        <begin position="1"/>
        <end position="22"/>
    </location>
</feature>
<evidence type="ECO:0000256" key="1">
    <source>
        <dbReference type="SAM" id="SignalP"/>
    </source>
</evidence>
<sequence>MTKKIRLLTAIAMPLAVLPLIASSCKKEKEDSQQNSGYQKRVLKDSLTKNRVLTWLTDIYISEFYKSEIESYAKDSKDKDKIEYIVSNFSNSALTKDLYELFKYYATNRVASDPQFFWNLKSLFINAKIDTTNYNPAAFSIPNEQEFKFIFKHSNQIAANIRLELQKMLLAKLYLLKNRPELKKIANDSNGLDKAQVALHNKMSKKDAPINEKELYEALNFADDSLYLMKYLVENPIIENWEFNDKRDMNLRWPKSYINSIEGFNKLASYNPSTKPEYGHNEAAKNPEQLINSGSMEGEVLKSLLAYKGIVKNSNTSGDLGGNLDSIKKDLSSVYGFVDPYSKKVYSQESFLLAKILAQEINHPKAKATETLQSKVSKGELKSFDYKDYEFEGLTKDSKDNYQYTKTITLDKKQYTLRFSQKGSISFDGNFLTIPMNLTVDGLGKRNFYEFNAKLEYNKNTKKFDSINQDVAYNLKQNPQKINVTKDNSITAQYVVKISPLYLTKKVKDYNGKEVTKQVLTFDETPWATKEKQEIIANNIVTANFETLYKTAVKYINELGFKLNVSETNKSVYDILKVEGLV</sequence>
<evidence type="ECO:0000313" key="3">
    <source>
        <dbReference type="Proteomes" id="UP000029712"/>
    </source>
</evidence>
<feature type="chain" id="PRO_5019343396" evidence="1">
    <location>
        <begin position="23"/>
        <end position="582"/>
    </location>
</feature>
<organism evidence="2 3">
    <name type="scientific">Metamycoplasma hominis</name>
    <name type="common">Mycoplasma hominis</name>
    <dbReference type="NCBI Taxonomy" id="2098"/>
    <lineage>
        <taxon>Bacteria</taxon>
        <taxon>Bacillati</taxon>
        <taxon>Mycoplasmatota</taxon>
        <taxon>Mycoplasmoidales</taxon>
        <taxon>Metamycoplasmataceae</taxon>
        <taxon>Metamycoplasma</taxon>
    </lineage>
</organism>
<reference evidence="2 3" key="2">
    <citation type="submission" date="2018-10" db="EMBL/GenBank/DDBJ databases">
        <title>Detection and isolation of Mycoplasma hominis as a predominant microorganism from pelvic cavity of patient with salpingitis and tubo-ovarian abscess.</title>
        <authorList>
            <person name="Guschin A.E."/>
            <person name="Khayrullina G.A."/>
            <person name="Rakovskaya I.V."/>
            <person name="Shelenkov A.A."/>
            <person name="Shagin D.A."/>
        </authorList>
    </citation>
    <scope>NUCLEOTIDE SEQUENCE [LARGE SCALE GENOMIC DNA]</scope>
    <source>
        <strain evidence="3">TOA</strain>
    </source>
</reference>
<dbReference type="NCBIfam" id="NF045835">
    <property type="entry name" value="P60_lipo"/>
    <property type="match status" value="1"/>
</dbReference>
<dbReference type="RefSeq" id="WP_036439338.1">
    <property type="nucleotide sequence ID" value="NZ_CP033021.1"/>
</dbReference>
<dbReference type="InterPro" id="IPR054783">
    <property type="entry name" value="P60-like"/>
</dbReference>
<gene>
    <name evidence="2" type="ORF">KN71_002240</name>
</gene>
<proteinExistence type="predicted"/>